<dbReference type="EMBL" id="SUNJ01000311">
    <property type="protein sequence ID" value="TPP67751.1"/>
    <property type="molecule type" value="Genomic_DNA"/>
</dbReference>
<dbReference type="Proteomes" id="UP000316759">
    <property type="component" value="Unassembled WGS sequence"/>
</dbReference>
<feature type="domain" description="SOCS box" evidence="1">
    <location>
        <begin position="270"/>
        <end position="349"/>
    </location>
</feature>
<reference evidence="2 3" key="1">
    <citation type="submission" date="2019-04" db="EMBL/GenBank/DDBJ databases">
        <title>Annotation for the trematode Fasciola gigantica.</title>
        <authorList>
            <person name="Choi Y.-J."/>
        </authorList>
    </citation>
    <scope>NUCLEOTIDE SEQUENCE [LARGE SCALE GENOMIC DNA]</scope>
    <source>
        <strain evidence="2">Uganda_cow_1</strain>
    </source>
</reference>
<evidence type="ECO:0000313" key="3">
    <source>
        <dbReference type="Proteomes" id="UP000316759"/>
    </source>
</evidence>
<keyword evidence="3" id="KW-1185">Reference proteome</keyword>
<dbReference type="OrthoDB" id="6238096at2759"/>
<accession>A0A504Z5S3</accession>
<name>A0A504Z5S3_FASGI</name>
<comment type="caution">
    <text evidence="2">The sequence shown here is derived from an EMBL/GenBank/DDBJ whole genome shotgun (WGS) entry which is preliminary data.</text>
</comment>
<sequence length="385" mass="44380">MVAILAGDSALLEIRDAVFRDQVDKIAPLLYNPAFSPEQNRAEGRWIQQHTSFDVGFIWDRRYLSLLHVACMAAAEKCIRLLLDPPYSWNPNTLDGDGNCPVHYLVKANVPSVFYLAWKRSRQTYQPLSFGPKPFFWLIWPPKSVTELCGIISEVQSAKSMLKVALPWQVGREDRLECRVPFGLLLEICVSFEKKPSCNFWTAEWPIDNPRWFWPIPRPKSQTIPYHDEQCKEYPQCLDQLLAVNGNEIYTIPPCEAIYRLLVSIWAFHTLTEEFTEGGITYRVPRPPTLKRMCRFQIRGILTKCYGPTSDDQQETQKSNRSVPNYPQLVESLPLCDDLKSYLMYTDLWPTTVNILKPKMELVEARADNCGDLTFTGDEPFGFLL</sequence>
<dbReference type="InterPro" id="IPR036770">
    <property type="entry name" value="Ankyrin_rpt-contain_sf"/>
</dbReference>
<gene>
    <name evidence="2" type="ORF">FGIG_06104</name>
</gene>
<dbReference type="AlphaFoldDB" id="A0A504Z5S3"/>
<proteinExistence type="predicted"/>
<evidence type="ECO:0000313" key="2">
    <source>
        <dbReference type="EMBL" id="TPP67751.1"/>
    </source>
</evidence>
<dbReference type="InterPro" id="IPR001496">
    <property type="entry name" value="SOCS_box"/>
</dbReference>
<evidence type="ECO:0000259" key="1">
    <source>
        <dbReference type="PROSITE" id="PS50225"/>
    </source>
</evidence>
<organism evidence="2 3">
    <name type="scientific">Fasciola gigantica</name>
    <name type="common">Giant liver fluke</name>
    <dbReference type="NCBI Taxonomy" id="46835"/>
    <lineage>
        <taxon>Eukaryota</taxon>
        <taxon>Metazoa</taxon>
        <taxon>Spiralia</taxon>
        <taxon>Lophotrochozoa</taxon>
        <taxon>Platyhelminthes</taxon>
        <taxon>Trematoda</taxon>
        <taxon>Digenea</taxon>
        <taxon>Plagiorchiida</taxon>
        <taxon>Echinostomata</taxon>
        <taxon>Echinostomatoidea</taxon>
        <taxon>Fasciolidae</taxon>
        <taxon>Fasciola</taxon>
    </lineage>
</organism>
<dbReference type="Gene3D" id="1.25.40.20">
    <property type="entry name" value="Ankyrin repeat-containing domain"/>
    <property type="match status" value="1"/>
</dbReference>
<dbReference type="PROSITE" id="PS50225">
    <property type="entry name" value="SOCS"/>
    <property type="match status" value="1"/>
</dbReference>
<protein>
    <recommendedName>
        <fullName evidence="1">SOCS box domain-containing protein</fullName>
    </recommendedName>
</protein>
<dbReference type="SUPFAM" id="SSF48403">
    <property type="entry name" value="Ankyrin repeat"/>
    <property type="match status" value="1"/>
</dbReference>